<feature type="compositionally biased region" description="Acidic residues" evidence="1">
    <location>
        <begin position="716"/>
        <end position="725"/>
    </location>
</feature>
<proteinExistence type="predicted"/>
<protein>
    <submittedName>
        <fullName evidence="2">Uncharacterized protein</fullName>
    </submittedName>
</protein>
<feature type="region of interest" description="Disordered" evidence="1">
    <location>
        <begin position="715"/>
        <end position="749"/>
    </location>
</feature>
<dbReference type="AlphaFoldDB" id="A0AAD7I1L6"/>
<evidence type="ECO:0000256" key="1">
    <source>
        <dbReference type="SAM" id="MobiDB-lite"/>
    </source>
</evidence>
<sequence length="906" mass="100128">MAAPIQLGTAYETLHGPNPGHYHFTAGLIAYPDGLFPDPLALEYSPLFEPFSLEFGPYYFNDNEAETLFLLDCPIIYRVLVLAREPNRLSRVDPRHLAALFTAALPVFQTYIIAHAHGQAPMSPLLQLVFNTLFTAYLAIPVEARPAGVQPFLALNPPTGSDVTLPLGFCFLHSAATPVMADTPCPFSFGFYEFGLFRFLDKPVIDNVMPAIVHGRLPMKGSRKKFYRRLDKARPTLWLILFLKRRFVVEASSVQSELVTTWFRSIIRLRTALPEGEQHLLDGCFPDTLPDVVRGFLPYDFVFPPAMFVEPPTTPFEMVNVPIVPTSTPASPSVHPDSRRVTPVPTLQDIDAQPDEPDLDNPMEDEPVPARADRGKGVDPREYGDQPRVLMRSSARSVSVGSKQPSPAPNPDPASLFDEGMDVAPPLDPEDEAIPPPPSSGGTRGRLRRRPPPPAPSDDGLPKPKKRRITRRKAMPAPPVAQVSENGEDDDEDRDSPAADRIPKGKRTGRPPKNPRLVPRGPVPPIDKRALMECLNPSDALQDEDCTNCSSANRTCIRAPGLYQNVRCSHDRPANDTWNTAHNLYPYTEFSSRDAATADRRAVEDQQHALHRAQARMLASTFALATVVRHHVVAFGLEAVSKLYDLPSDTAAAFRFALADAVDNVVEPMYSENADVVEEANRRFDLEDPSPEQVAIWQAELDAVKERMAGRAPMAEFEDDNEDASSIDVDRPPQPKAGGSKFSGNLEEDESTFPFNETQLPYIPYNGIHASTPKVRAILCYDLPYACETCQRLGRHCSRMHWATPCAACLVSGECCCTFTLRIPFMTAVCAFYGVALHGPPLRIPEADATVREALAFFEESVGKSERYQSQGLLDVLYGVPSPNPEILASRLNLAYRLPSVANLNN</sequence>
<dbReference type="Proteomes" id="UP001215280">
    <property type="component" value="Unassembled WGS sequence"/>
</dbReference>
<feature type="compositionally biased region" description="Acidic residues" evidence="1">
    <location>
        <begin position="352"/>
        <end position="367"/>
    </location>
</feature>
<dbReference type="EMBL" id="JARJLG010000178">
    <property type="protein sequence ID" value="KAJ7732068.1"/>
    <property type="molecule type" value="Genomic_DNA"/>
</dbReference>
<evidence type="ECO:0000313" key="2">
    <source>
        <dbReference type="EMBL" id="KAJ7732068.1"/>
    </source>
</evidence>
<organism evidence="2 3">
    <name type="scientific">Mycena maculata</name>
    <dbReference type="NCBI Taxonomy" id="230809"/>
    <lineage>
        <taxon>Eukaryota</taxon>
        <taxon>Fungi</taxon>
        <taxon>Dikarya</taxon>
        <taxon>Basidiomycota</taxon>
        <taxon>Agaricomycotina</taxon>
        <taxon>Agaricomycetes</taxon>
        <taxon>Agaricomycetidae</taxon>
        <taxon>Agaricales</taxon>
        <taxon>Marasmiineae</taxon>
        <taxon>Mycenaceae</taxon>
        <taxon>Mycena</taxon>
    </lineage>
</organism>
<gene>
    <name evidence="2" type="ORF">DFH07DRAFT_781057</name>
</gene>
<feature type="region of interest" description="Disordered" evidence="1">
    <location>
        <begin position="327"/>
        <end position="525"/>
    </location>
</feature>
<feature type="compositionally biased region" description="Polar residues" evidence="1">
    <location>
        <begin position="394"/>
        <end position="405"/>
    </location>
</feature>
<feature type="compositionally biased region" description="Basic residues" evidence="1">
    <location>
        <begin position="463"/>
        <end position="474"/>
    </location>
</feature>
<evidence type="ECO:0000313" key="3">
    <source>
        <dbReference type="Proteomes" id="UP001215280"/>
    </source>
</evidence>
<feature type="compositionally biased region" description="Basic and acidic residues" evidence="1">
    <location>
        <begin position="371"/>
        <end position="385"/>
    </location>
</feature>
<reference evidence="2" key="1">
    <citation type="submission" date="2023-03" db="EMBL/GenBank/DDBJ databases">
        <title>Massive genome expansion in bonnet fungi (Mycena s.s.) driven by repeated elements and novel gene families across ecological guilds.</title>
        <authorList>
            <consortium name="Lawrence Berkeley National Laboratory"/>
            <person name="Harder C.B."/>
            <person name="Miyauchi S."/>
            <person name="Viragh M."/>
            <person name="Kuo A."/>
            <person name="Thoen E."/>
            <person name="Andreopoulos B."/>
            <person name="Lu D."/>
            <person name="Skrede I."/>
            <person name="Drula E."/>
            <person name="Henrissat B."/>
            <person name="Morin E."/>
            <person name="Kohler A."/>
            <person name="Barry K."/>
            <person name="LaButti K."/>
            <person name="Morin E."/>
            <person name="Salamov A."/>
            <person name="Lipzen A."/>
            <person name="Mereny Z."/>
            <person name="Hegedus B."/>
            <person name="Baldrian P."/>
            <person name="Stursova M."/>
            <person name="Weitz H."/>
            <person name="Taylor A."/>
            <person name="Grigoriev I.V."/>
            <person name="Nagy L.G."/>
            <person name="Martin F."/>
            <person name="Kauserud H."/>
        </authorList>
    </citation>
    <scope>NUCLEOTIDE SEQUENCE</scope>
    <source>
        <strain evidence="2">CBHHK188m</strain>
    </source>
</reference>
<accession>A0AAD7I1L6</accession>
<name>A0AAD7I1L6_9AGAR</name>
<comment type="caution">
    <text evidence="2">The sequence shown here is derived from an EMBL/GenBank/DDBJ whole genome shotgun (WGS) entry which is preliminary data.</text>
</comment>
<keyword evidence="3" id="KW-1185">Reference proteome</keyword>